<evidence type="ECO:0000313" key="8">
    <source>
        <dbReference type="EMBL" id="KAL0490674.1"/>
    </source>
</evidence>
<keyword evidence="6" id="KW-0067">ATP-binding</keyword>
<dbReference type="EC" id="2.7.1.48" evidence="6"/>
<gene>
    <name evidence="8" type="ORF">AKO1_009686</name>
</gene>
<comment type="pathway">
    <text evidence="1 6">Pyrimidine metabolism; UMP biosynthesis via salvage pathway; UMP from uridine: step 1/1.</text>
</comment>
<name>A0AAW2ZMP0_9EUKA</name>
<dbReference type="Pfam" id="PF00485">
    <property type="entry name" value="PRK"/>
    <property type="match status" value="1"/>
</dbReference>
<evidence type="ECO:0000256" key="6">
    <source>
        <dbReference type="RuleBase" id="RU003825"/>
    </source>
</evidence>
<evidence type="ECO:0000256" key="2">
    <source>
        <dbReference type="ARBA" id="ARBA00004784"/>
    </source>
</evidence>
<reference evidence="8 9" key="1">
    <citation type="submission" date="2024-03" db="EMBL/GenBank/DDBJ databases">
        <title>The Acrasis kona genome and developmental transcriptomes reveal deep origins of eukaryotic multicellular pathways.</title>
        <authorList>
            <person name="Sheikh S."/>
            <person name="Fu C.-J."/>
            <person name="Brown M.W."/>
            <person name="Baldauf S.L."/>
        </authorList>
    </citation>
    <scope>NUCLEOTIDE SEQUENCE [LARGE SCALE GENOMIC DNA]</scope>
    <source>
        <strain evidence="8 9">ATCC MYA-3509</strain>
    </source>
</reference>
<evidence type="ECO:0000256" key="3">
    <source>
        <dbReference type="ARBA" id="ARBA00022679"/>
    </source>
</evidence>
<organism evidence="8 9">
    <name type="scientific">Acrasis kona</name>
    <dbReference type="NCBI Taxonomy" id="1008807"/>
    <lineage>
        <taxon>Eukaryota</taxon>
        <taxon>Discoba</taxon>
        <taxon>Heterolobosea</taxon>
        <taxon>Tetramitia</taxon>
        <taxon>Eutetramitia</taxon>
        <taxon>Acrasidae</taxon>
        <taxon>Acrasis</taxon>
    </lineage>
</organism>
<accession>A0AAW2ZMP0</accession>
<dbReference type="InterPro" id="IPR027417">
    <property type="entry name" value="P-loop_NTPase"/>
</dbReference>
<comment type="pathway">
    <text evidence="2 6">Pyrimidine metabolism; CTP biosynthesis via salvage pathway; CTP from cytidine: step 1/3.</text>
</comment>
<dbReference type="PANTHER" id="PTHR10285">
    <property type="entry name" value="URIDINE KINASE"/>
    <property type="match status" value="1"/>
</dbReference>
<dbReference type="Proteomes" id="UP001431209">
    <property type="component" value="Unassembled WGS sequence"/>
</dbReference>
<dbReference type="GO" id="GO:0008655">
    <property type="term" value="P:pyrimidine-containing compound salvage"/>
    <property type="evidence" value="ECO:0007669"/>
    <property type="project" value="UniProtKB-ARBA"/>
</dbReference>
<dbReference type="AlphaFoldDB" id="A0AAW2ZMP0"/>
<protein>
    <recommendedName>
        <fullName evidence="6">Uridine kinase</fullName>
        <ecNumber evidence="6">2.7.1.48</ecNumber>
    </recommendedName>
</protein>
<dbReference type="PRINTS" id="PR00988">
    <property type="entry name" value="URIDINKINASE"/>
</dbReference>
<dbReference type="NCBIfam" id="NF004018">
    <property type="entry name" value="PRK05480.1"/>
    <property type="match status" value="1"/>
</dbReference>
<keyword evidence="9" id="KW-1185">Reference proteome</keyword>
<evidence type="ECO:0000256" key="4">
    <source>
        <dbReference type="ARBA" id="ARBA00022741"/>
    </source>
</evidence>
<keyword evidence="3 6" id="KW-0808">Transferase</keyword>
<dbReference type="GO" id="GO:0005524">
    <property type="term" value="F:ATP binding"/>
    <property type="evidence" value="ECO:0007669"/>
    <property type="project" value="UniProtKB-KW"/>
</dbReference>
<dbReference type="SUPFAM" id="SSF52540">
    <property type="entry name" value="P-loop containing nucleoside triphosphate hydrolases"/>
    <property type="match status" value="1"/>
</dbReference>
<dbReference type="CDD" id="cd02023">
    <property type="entry name" value="UMPK"/>
    <property type="match status" value="1"/>
</dbReference>
<keyword evidence="5 6" id="KW-0418">Kinase</keyword>
<dbReference type="EMBL" id="JAOPGA020001709">
    <property type="protein sequence ID" value="KAL0490674.1"/>
    <property type="molecule type" value="Genomic_DNA"/>
</dbReference>
<comment type="similarity">
    <text evidence="6">Belongs to the uridine kinase family.</text>
</comment>
<dbReference type="FunFam" id="3.40.50.300:FF:000339">
    <property type="entry name" value="Uridine kinase"/>
    <property type="match status" value="1"/>
</dbReference>
<evidence type="ECO:0000313" key="9">
    <source>
        <dbReference type="Proteomes" id="UP001431209"/>
    </source>
</evidence>
<comment type="catalytic activity">
    <reaction evidence="6">
        <text>uridine + ATP = UMP + ADP + H(+)</text>
        <dbReference type="Rhea" id="RHEA:16825"/>
        <dbReference type="ChEBI" id="CHEBI:15378"/>
        <dbReference type="ChEBI" id="CHEBI:16704"/>
        <dbReference type="ChEBI" id="CHEBI:30616"/>
        <dbReference type="ChEBI" id="CHEBI:57865"/>
        <dbReference type="ChEBI" id="CHEBI:456216"/>
        <dbReference type="EC" id="2.7.1.48"/>
    </reaction>
</comment>
<comment type="catalytic activity">
    <reaction evidence="6">
        <text>cytidine + ATP = CMP + ADP + H(+)</text>
        <dbReference type="Rhea" id="RHEA:24674"/>
        <dbReference type="ChEBI" id="CHEBI:15378"/>
        <dbReference type="ChEBI" id="CHEBI:17562"/>
        <dbReference type="ChEBI" id="CHEBI:30616"/>
        <dbReference type="ChEBI" id="CHEBI:60377"/>
        <dbReference type="ChEBI" id="CHEBI:456216"/>
        <dbReference type="EC" id="2.7.1.48"/>
    </reaction>
</comment>
<evidence type="ECO:0000256" key="1">
    <source>
        <dbReference type="ARBA" id="ARBA00004690"/>
    </source>
</evidence>
<comment type="caution">
    <text evidence="8">The sequence shown here is derived from an EMBL/GenBank/DDBJ whole genome shotgun (WGS) entry which is preliminary data.</text>
</comment>
<evidence type="ECO:0000259" key="7">
    <source>
        <dbReference type="Pfam" id="PF00485"/>
    </source>
</evidence>
<sequence length="286" mass="32799">MKGRFNASSLPDYNSEYLHHHFSTSPSTSADKLDSRNFTLSGDSKDDYNEKNTLSRLQSLKVNFNQKKKEPFIIGVAGGSASGKTTVCSEIEQSLSNKRVCVISQDSFYRSLEEEEKVLAQNQSYDFDHPGRFYHAFDYDVFESTLRKLKEGDDVEIPVYCFKTHSRLTTTEKIAGADVIIVEGILIFFTKHIRDLMDMKIFVDTDSDVRLARRIRRDIQERGRDLDGVLTQYEKFVKNSFDDYIMPTKKYADMIIPRGGANKVAIDLLVEHIKSKLISINRNANY</sequence>
<dbReference type="GO" id="GO:0004849">
    <property type="term" value="F:uridine kinase activity"/>
    <property type="evidence" value="ECO:0007669"/>
    <property type="project" value="UniProtKB-EC"/>
</dbReference>
<feature type="domain" description="Phosphoribulokinase/uridine kinase" evidence="7">
    <location>
        <begin position="73"/>
        <end position="265"/>
    </location>
</feature>
<keyword evidence="4 6" id="KW-0547">Nucleotide-binding</keyword>
<evidence type="ECO:0000256" key="5">
    <source>
        <dbReference type="ARBA" id="ARBA00022777"/>
    </source>
</evidence>
<dbReference type="InterPro" id="IPR000764">
    <property type="entry name" value="Uridine_kinase-like"/>
</dbReference>
<dbReference type="Gene3D" id="3.40.50.300">
    <property type="entry name" value="P-loop containing nucleotide triphosphate hydrolases"/>
    <property type="match status" value="1"/>
</dbReference>
<proteinExistence type="inferred from homology"/>
<dbReference type="NCBIfam" id="TIGR00235">
    <property type="entry name" value="udk"/>
    <property type="match status" value="1"/>
</dbReference>
<dbReference type="InterPro" id="IPR006083">
    <property type="entry name" value="PRK/URK"/>
</dbReference>